<organism evidence="1 2">
    <name type="scientific">Dermacentor silvarum</name>
    <name type="common">Tick</name>
    <dbReference type="NCBI Taxonomy" id="543639"/>
    <lineage>
        <taxon>Eukaryota</taxon>
        <taxon>Metazoa</taxon>
        <taxon>Ecdysozoa</taxon>
        <taxon>Arthropoda</taxon>
        <taxon>Chelicerata</taxon>
        <taxon>Arachnida</taxon>
        <taxon>Acari</taxon>
        <taxon>Parasitiformes</taxon>
        <taxon>Ixodida</taxon>
        <taxon>Ixodoidea</taxon>
        <taxon>Ixodidae</taxon>
        <taxon>Rhipicephalinae</taxon>
        <taxon>Dermacentor</taxon>
    </lineage>
</organism>
<proteinExistence type="predicted"/>
<evidence type="ECO:0000313" key="2">
    <source>
        <dbReference type="Proteomes" id="UP000821865"/>
    </source>
</evidence>
<dbReference type="EMBL" id="CM023471">
    <property type="protein sequence ID" value="KAH7967417.1"/>
    <property type="molecule type" value="Genomic_DNA"/>
</dbReference>
<dbReference type="Proteomes" id="UP000821865">
    <property type="component" value="Chromosome 2"/>
</dbReference>
<gene>
    <name evidence="1" type="ORF">HPB49_024632</name>
</gene>
<comment type="caution">
    <text evidence="1">The sequence shown here is derived from an EMBL/GenBank/DDBJ whole genome shotgun (WGS) entry which is preliminary data.</text>
</comment>
<name>A0ACB8DHF2_DERSI</name>
<keyword evidence="2" id="KW-1185">Reference proteome</keyword>
<protein>
    <submittedName>
        <fullName evidence="1">Uncharacterized protein</fullName>
    </submittedName>
</protein>
<accession>A0ACB8DHF2</accession>
<sequence>MNALNLYLEACRKVFESDPEDHSAWADIYRLLSLLRQALACSVCSDLLVVPMSSSSSKCRHAVCKGCVGQTMRLSAPCVDCNNNTSAFTENLQLRIVLQCYKKICRYLSAPSFQRKWGSLNGGTNITFRDIVVEGSRLADNYRHAEPTSTSLPSTSSAVPSLAASSSFSPSLSSPCVAAASTTVPTQASRVVNRTSAVAAAAVTKSVNGDRTRRAAVLLNGDAMALAHDRAISAPYKLIKVPAVLEISRSGSDSTSASECGSPSAAAPPTPTTVLHYQRPVTSAARRGCRCGAASLNPGKLTCCGQRCPCYVAGASCKTCRCKGCRNPVDKITQLWGEALQVGSGHDAVKAGADGKPSSEPRTHVVHIVQVDE</sequence>
<evidence type="ECO:0000313" key="1">
    <source>
        <dbReference type="EMBL" id="KAH7967417.1"/>
    </source>
</evidence>
<reference evidence="1" key="1">
    <citation type="submission" date="2020-05" db="EMBL/GenBank/DDBJ databases">
        <title>Large-scale comparative analyses of tick genomes elucidate their genetic diversity and vector capacities.</title>
        <authorList>
            <person name="Jia N."/>
            <person name="Wang J."/>
            <person name="Shi W."/>
            <person name="Du L."/>
            <person name="Sun Y."/>
            <person name="Zhan W."/>
            <person name="Jiang J."/>
            <person name="Wang Q."/>
            <person name="Zhang B."/>
            <person name="Ji P."/>
            <person name="Sakyi L.B."/>
            <person name="Cui X."/>
            <person name="Yuan T."/>
            <person name="Jiang B."/>
            <person name="Yang W."/>
            <person name="Lam T.T.-Y."/>
            <person name="Chang Q."/>
            <person name="Ding S."/>
            <person name="Wang X."/>
            <person name="Zhu J."/>
            <person name="Ruan X."/>
            <person name="Zhao L."/>
            <person name="Wei J."/>
            <person name="Que T."/>
            <person name="Du C."/>
            <person name="Cheng J."/>
            <person name="Dai P."/>
            <person name="Han X."/>
            <person name="Huang E."/>
            <person name="Gao Y."/>
            <person name="Liu J."/>
            <person name="Shao H."/>
            <person name="Ye R."/>
            <person name="Li L."/>
            <person name="Wei W."/>
            <person name="Wang X."/>
            <person name="Wang C."/>
            <person name="Yang T."/>
            <person name="Huo Q."/>
            <person name="Li W."/>
            <person name="Guo W."/>
            <person name="Chen H."/>
            <person name="Zhou L."/>
            <person name="Ni X."/>
            <person name="Tian J."/>
            <person name="Zhou Y."/>
            <person name="Sheng Y."/>
            <person name="Liu T."/>
            <person name="Pan Y."/>
            <person name="Xia L."/>
            <person name="Li J."/>
            <person name="Zhao F."/>
            <person name="Cao W."/>
        </authorList>
    </citation>
    <scope>NUCLEOTIDE SEQUENCE</scope>
    <source>
        <strain evidence="1">Dsil-2018</strain>
    </source>
</reference>